<gene>
    <name evidence="3" type="ORF">WJX73_000382</name>
</gene>
<evidence type="ECO:0000313" key="3">
    <source>
        <dbReference type="EMBL" id="KAK9787000.1"/>
    </source>
</evidence>
<organism evidence="3 4">
    <name type="scientific">Symbiochloris irregularis</name>
    <dbReference type="NCBI Taxonomy" id="706552"/>
    <lineage>
        <taxon>Eukaryota</taxon>
        <taxon>Viridiplantae</taxon>
        <taxon>Chlorophyta</taxon>
        <taxon>core chlorophytes</taxon>
        <taxon>Trebouxiophyceae</taxon>
        <taxon>Trebouxiales</taxon>
        <taxon>Trebouxiaceae</taxon>
        <taxon>Symbiochloris</taxon>
    </lineage>
</organism>
<reference evidence="3 4" key="1">
    <citation type="journal article" date="2024" name="Nat. Commun.">
        <title>Phylogenomics reveals the evolutionary origins of lichenization in chlorophyte algae.</title>
        <authorList>
            <person name="Puginier C."/>
            <person name="Libourel C."/>
            <person name="Otte J."/>
            <person name="Skaloud P."/>
            <person name="Haon M."/>
            <person name="Grisel S."/>
            <person name="Petersen M."/>
            <person name="Berrin J.G."/>
            <person name="Delaux P.M."/>
            <person name="Dal Grande F."/>
            <person name="Keller J."/>
        </authorList>
    </citation>
    <scope>NUCLEOTIDE SEQUENCE [LARGE SCALE GENOMIC DNA]</scope>
    <source>
        <strain evidence="3 4">SAG 2036</strain>
    </source>
</reference>
<name>A0AAW1NPZ4_9CHLO</name>
<dbReference type="Proteomes" id="UP001465755">
    <property type="component" value="Unassembled WGS sequence"/>
</dbReference>
<evidence type="ECO:0000256" key="1">
    <source>
        <dbReference type="SAM" id="MobiDB-lite"/>
    </source>
</evidence>
<keyword evidence="2" id="KW-1133">Transmembrane helix</keyword>
<keyword evidence="2" id="KW-0472">Membrane</keyword>
<evidence type="ECO:0000256" key="2">
    <source>
        <dbReference type="SAM" id="Phobius"/>
    </source>
</evidence>
<feature type="region of interest" description="Disordered" evidence="1">
    <location>
        <begin position="55"/>
        <end position="92"/>
    </location>
</feature>
<evidence type="ECO:0000313" key="4">
    <source>
        <dbReference type="Proteomes" id="UP001465755"/>
    </source>
</evidence>
<feature type="transmembrane region" description="Helical" evidence="2">
    <location>
        <begin position="100"/>
        <end position="121"/>
    </location>
</feature>
<keyword evidence="2" id="KW-0812">Transmembrane</keyword>
<comment type="caution">
    <text evidence="3">The sequence shown here is derived from an EMBL/GenBank/DDBJ whole genome shotgun (WGS) entry which is preliminary data.</text>
</comment>
<keyword evidence="4" id="KW-1185">Reference proteome</keyword>
<protein>
    <submittedName>
        <fullName evidence="3">Uncharacterized protein</fullName>
    </submittedName>
</protein>
<accession>A0AAW1NPZ4</accession>
<sequence length="180" mass="18735">MPCSDGRGSSTVPLSRVYRFYTASFNSSLASTFPSTSATGPGAATVVTSNGALQAADASFPSPPNPTPAASVVSAAPPPPTTAFDRGKEQSSQSSTTTGIILAVVGLVVIVVTASAILYYVHRYCKNRARAPPQAGPAVMDPAATALPRPPERFTERYGARSFSYYPRPSFEAEAGELED</sequence>
<proteinExistence type="predicted"/>
<dbReference type="EMBL" id="JALJOQ010000258">
    <property type="protein sequence ID" value="KAK9787000.1"/>
    <property type="molecule type" value="Genomic_DNA"/>
</dbReference>
<dbReference type="AlphaFoldDB" id="A0AAW1NPZ4"/>